<dbReference type="AlphaFoldDB" id="A0A8J3Y6V6"/>
<keyword evidence="2" id="KW-0472">Membrane</keyword>
<feature type="region of interest" description="Disordered" evidence="1">
    <location>
        <begin position="234"/>
        <end position="286"/>
    </location>
</feature>
<evidence type="ECO:0000313" key="4">
    <source>
        <dbReference type="Proteomes" id="UP000652013"/>
    </source>
</evidence>
<accession>A0A8J3Y6V6</accession>
<feature type="compositionally biased region" description="Low complexity" evidence="1">
    <location>
        <begin position="244"/>
        <end position="262"/>
    </location>
</feature>
<sequence length="286" mass="30671">MSQVNVYALLTTLGAVVVAAAVLAGSMAYRARQRRTGRLGRLEDAVIGRQIEDLAAGSMAPEEATRMLRELRYLPGTGVAGAYRPTPSPWQYAMSFPESESGASRLGYRLFKWLLILAFFLLVGLMGYAWWTYPTTADATALLPAASGLDARLEAIRELRRDWLQQVKDLGQMFVLTPVVPLIAAVVGYLFGVRRSTPSGQEAQAPSAPAVATEAELNEENPDGAVAEWAERNLAKPQSRRGAARPPAAAPAFDPEAVLAAAGGKPARRLSAGRRKADTAAPAMHE</sequence>
<keyword evidence="2" id="KW-1133">Transmembrane helix</keyword>
<evidence type="ECO:0000313" key="3">
    <source>
        <dbReference type="EMBL" id="GIJ02469.1"/>
    </source>
</evidence>
<proteinExistence type="predicted"/>
<name>A0A8J3Y6V6_9ACTN</name>
<dbReference type="RefSeq" id="WP_203937775.1">
    <property type="nucleotide sequence ID" value="NZ_BAAAGJ010000012.1"/>
</dbReference>
<organism evidence="3 4">
    <name type="scientific">Spirilliplanes yamanashiensis</name>
    <dbReference type="NCBI Taxonomy" id="42233"/>
    <lineage>
        <taxon>Bacteria</taxon>
        <taxon>Bacillati</taxon>
        <taxon>Actinomycetota</taxon>
        <taxon>Actinomycetes</taxon>
        <taxon>Micromonosporales</taxon>
        <taxon>Micromonosporaceae</taxon>
        <taxon>Spirilliplanes</taxon>
    </lineage>
</organism>
<comment type="caution">
    <text evidence="3">The sequence shown here is derived from an EMBL/GenBank/DDBJ whole genome shotgun (WGS) entry which is preliminary data.</text>
</comment>
<reference evidence="3" key="1">
    <citation type="submission" date="2021-01" db="EMBL/GenBank/DDBJ databases">
        <title>Whole genome shotgun sequence of Spirilliplanes yamanashiensis NBRC 15828.</title>
        <authorList>
            <person name="Komaki H."/>
            <person name="Tamura T."/>
        </authorList>
    </citation>
    <scope>NUCLEOTIDE SEQUENCE</scope>
    <source>
        <strain evidence="3">NBRC 15828</strain>
    </source>
</reference>
<evidence type="ECO:0000256" key="2">
    <source>
        <dbReference type="SAM" id="Phobius"/>
    </source>
</evidence>
<keyword evidence="4" id="KW-1185">Reference proteome</keyword>
<keyword evidence="2" id="KW-0812">Transmembrane</keyword>
<dbReference type="Proteomes" id="UP000652013">
    <property type="component" value="Unassembled WGS sequence"/>
</dbReference>
<dbReference type="EMBL" id="BOOY01000010">
    <property type="protein sequence ID" value="GIJ02469.1"/>
    <property type="molecule type" value="Genomic_DNA"/>
</dbReference>
<feature type="transmembrane region" description="Helical" evidence="2">
    <location>
        <begin position="170"/>
        <end position="191"/>
    </location>
</feature>
<protein>
    <submittedName>
        <fullName evidence="3">Uncharacterized protein</fullName>
    </submittedName>
</protein>
<evidence type="ECO:0000256" key="1">
    <source>
        <dbReference type="SAM" id="MobiDB-lite"/>
    </source>
</evidence>
<feature type="transmembrane region" description="Helical" evidence="2">
    <location>
        <begin position="6"/>
        <end position="29"/>
    </location>
</feature>
<gene>
    <name evidence="3" type="ORF">Sya03_18210</name>
</gene>
<feature type="transmembrane region" description="Helical" evidence="2">
    <location>
        <begin position="110"/>
        <end position="131"/>
    </location>
</feature>